<dbReference type="SUPFAM" id="SSF56563">
    <property type="entry name" value="Major capsid protein gp5"/>
    <property type="match status" value="1"/>
</dbReference>
<dbReference type="Gene3D" id="3.30.2320.10">
    <property type="entry name" value="hypothetical protein PF0899 domain"/>
    <property type="match status" value="1"/>
</dbReference>
<dbReference type="RefSeq" id="WP_283832980.1">
    <property type="nucleotide sequence ID" value="NZ_JASJEU010000024.1"/>
</dbReference>
<protein>
    <submittedName>
        <fullName evidence="2">Phage major capsid protein</fullName>
    </submittedName>
</protein>
<organism evidence="2 3">
    <name type="scientific">Gordonibacter faecis</name>
    <dbReference type="NCBI Taxonomy" id="3047475"/>
    <lineage>
        <taxon>Bacteria</taxon>
        <taxon>Bacillati</taxon>
        <taxon>Actinomycetota</taxon>
        <taxon>Coriobacteriia</taxon>
        <taxon>Eggerthellales</taxon>
        <taxon>Eggerthellaceae</taxon>
        <taxon>Gordonibacter</taxon>
    </lineage>
</organism>
<reference evidence="2 3" key="1">
    <citation type="submission" date="2023-05" db="EMBL/GenBank/DDBJ databases">
        <title>Gordonibacter KGMB12511T sp. nov., isolated from faeces of healthy Korean.</title>
        <authorList>
            <person name="Kim H.S."/>
            <person name="Kim J.-S."/>
            <person name="Suh M.K."/>
            <person name="Eom M.K."/>
            <person name="Do H.E."/>
            <person name="Lee J.-S."/>
        </authorList>
    </citation>
    <scope>NUCLEOTIDE SEQUENCE [LARGE SCALE GENOMIC DNA]</scope>
    <source>
        <strain evidence="2 3">KGMB12511</strain>
    </source>
</reference>
<dbReference type="EMBL" id="JASJEU010000024">
    <property type="protein sequence ID" value="MDJ1651632.1"/>
    <property type="molecule type" value="Genomic_DNA"/>
</dbReference>
<sequence>MPNILQTGDITMPRELAGGIWQKAQKGSVIAALSGAEPQKFGEKDIMTFEERPRAELVAEGGKKSSSAAKFGLRTVKPHKVQVTVRFSEEVKWADEDYQLDVLSTLGGSLSGALARALDLTAIHAINPLTGDKADSITEHIGKATNIVEAGNDPDLDIEAAAGLIIADGFKPTGVALDLAYAWQLATLRYPDGRKKFPEIGLTTDVTNFEGLKAATSDTVSGNPEVAAPTNLLGIVGDWGTMNWGVQRKIGVKMIEFGDPDGQGDLQRMNQIALRAEAVYGWAFMDMNAFALIKKPVAQ</sequence>
<feature type="domain" description="Phage capsid-like C-terminal" evidence="1">
    <location>
        <begin position="8"/>
        <end position="294"/>
    </location>
</feature>
<gene>
    <name evidence="2" type="ORF">QNJ86_12530</name>
</gene>
<evidence type="ECO:0000313" key="2">
    <source>
        <dbReference type="EMBL" id="MDJ1651632.1"/>
    </source>
</evidence>
<evidence type="ECO:0000259" key="1">
    <source>
        <dbReference type="Pfam" id="PF05065"/>
    </source>
</evidence>
<dbReference type="Gene3D" id="3.30.2400.10">
    <property type="entry name" value="Major capsid protein gp5"/>
    <property type="match status" value="1"/>
</dbReference>
<comment type="caution">
    <text evidence="2">The sequence shown here is derived from an EMBL/GenBank/DDBJ whole genome shotgun (WGS) entry which is preliminary data.</text>
</comment>
<dbReference type="Pfam" id="PF05065">
    <property type="entry name" value="Phage_capsid"/>
    <property type="match status" value="1"/>
</dbReference>
<accession>A0ABT7DQW9</accession>
<dbReference type="Proteomes" id="UP001232750">
    <property type="component" value="Unassembled WGS sequence"/>
</dbReference>
<dbReference type="InterPro" id="IPR054612">
    <property type="entry name" value="Phage_capsid-like_C"/>
</dbReference>
<proteinExistence type="predicted"/>
<name>A0ABT7DQW9_9ACTN</name>
<keyword evidence="3" id="KW-1185">Reference proteome</keyword>
<evidence type="ECO:0000313" key="3">
    <source>
        <dbReference type="Proteomes" id="UP001232750"/>
    </source>
</evidence>